<dbReference type="RefSeq" id="WP_238681128.1">
    <property type="nucleotide sequence ID" value="NZ_JAKKFD010000044.1"/>
</dbReference>
<keyword evidence="2" id="KW-1185">Reference proteome</keyword>
<protein>
    <submittedName>
        <fullName evidence="1">Uncharacterized protein</fullName>
    </submittedName>
</protein>
<name>A0ABS9N921_9ACTN</name>
<dbReference type="EMBL" id="JAKKFD010000044">
    <property type="protein sequence ID" value="MCG5446203.1"/>
    <property type="molecule type" value="Genomic_DNA"/>
</dbReference>
<sequence>MMIVGFAVHHRGVMQQAKQVLCIRRAIDRPAIRVRYVFTSRAGVQYGGIAGDAA</sequence>
<comment type="caution">
    <text evidence="1">The sequence shown here is derived from an EMBL/GenBank/DDBJ whole genome shotgun (WGS) entry which is preliminary data.</text>
</comment>
<dbReference type="Proteomes" id="UP001201629">
    <property type="component" value="Unassembled WGS sequence"/>
</dbReference>
<evidence type="ECO:0000313" key="1">
    <source>
        <dbReference type="EMBL" id="MCG5446203.1"/>
    </source>
</evidence>
<proteinExistence type="predicted"/>
<gene>
    <name evidence="1" type="ORF">NIE79_004771</name>
</gene>
<accession>A0ABS9N921</accession>
<evidence type="ECO:0000313" key="2">
    <source>
        <dbReference type="Proteomes" id="UP001201629"/>
    </source>
</evidence>
<organism evidence="1 2">
    <name type="scientific">Micromonospora trifolii</name>
    <dbReference type="NCBI Taxonomy" id="2911208"/>
    <lineage>
        <taxon>Bacteria</taxon>
        <taxon>Bacillati</taxon>
        <taxon>Actinomycetota</taxon>
        <taxon>Actinomycetes</taxon>
        <taxon>Micromonosporales</taxon>
        <taxon>Micromonosporaceae</taxon>
        <taxon>Micromonospora</taxon>
    </lineage>
</organism>
<reference evidence="1 2" key="1">
    <citation type="submission" date="2022-01" db="EMBL/GenBank/DDBJ databases">
        <authorList>
            <person name="Riesco R."/>
            <person name="Trujillo M.E."/>
        </authorList>
    </citation>
    <scope>NUCLEOTIDE SEQUENCE [LARGE SCALE GENOMIC DNA]</scope>
    <source>
        <strain evidence="1 2">NIE79</strain>
    </source>
</reference>